<evidence type="ECO:0000313" key="1">
    <source>
        <dbReference type="EMBL" id="TXB63635.1"/>
    </source>
</evidence>
<proteinExistence type="predicted"/>
<dbReference type="RefSeq" id="WP_147101481.1">
    <property type="nucleotide sequence ID" value="NZ_JBHUFH010000009.1"/>
</dbReference>
<accession>A0A5C6RNY5</accession>
<gene>
    <name evidence="1" type="ORF">FQV27_18445</name>
</gene>
<dbReference type="EMBL" id="VOPL01000017">
    <property type="protein sequence ID" value="TXB63635.1"/>
    <property type="molecule type" value="Genomic_DNA"/>
</dbReference>
<name>A0A5C6RNY5_9RHOB</name>
<comment type="caution">
    <text evidence="1">The sequence shown here is derived from an EMBL/GenBank/DDBJ whole genome shotgun (WGS) entry which is preliminary data.</text>
</comment>
<reference evidence="1 2" key="1">
    <citation type="submission" date="2019-08" db="EMBL/GenBank/DDBJ databases">
        <authorList>
            <person name="Ye J."/>
        </authorList>
    </citation>
    <scope>NUCLEOTIDE SEQUENCE [LARGE SCALE GENOMIC DNA]</scope>
    <source>
        <strain evidence="1 2">TK008</strain>
    </source>
</reference>
<keyword evidence="2" id="KW-1185">Reference proteome</keyword>
<sequence length="157" mass="17433">MIPYSVLQSDHQPGAFVITVVSARAAQIYARLLAERFPGNKFAIQEGGAWGAPDCHPSIRDSARSFEVERLAATMLKRDAETNPEGLAKWHVYFLRRPDTAATTRCRAYADHDTPMRSRTFSSPDYIGTAIFYGDLPTPHDLGVMLEDFQASKEAIA</sequence>
<dbReference type="AlphaFoldDB" id="A0A5C6RNY5"/>
<dbReference type="Proteomes" id="UP000321562">
    <property type="component" value="Unassembled WGS sequence"/>
</dbReference>
<evidence type="ECO:0000313" key="2">
    <source>
        <dbReference type="Proteomes" id="UP000321562"/>
    </source>
</evidence>
<protein>
    <submittedName>
        <fullName evidence="1">Uncharacterized protein</fullName>
    </submittedName>
</protein>
<organism evidence="1 2">
    <name type="scientific">Paracoccus aurantiacus</name>
    <dbReference type="NCBI Taxonomy" id="2599412"/>
    <lineage>
        <taxon>Bacteria</taxon>
        <taxon>Pseudomonadati</taxon>
        <taxon>Pseudomonadota</taxon>
        <taxon>Alphaproteobacteria</taxon>
        <taxon>Rhodobacterales</taxon>
        <taxon>Paracoccaceae</taxon>
        <taxon>Paracoccus</taxon>
    </lineage>
</organism>
<dbReference type="OrthoDB" id="7767518at2"/>